<dbReference type="OrthoDB" id="2507563at2759"/>
<dbReference type="VEuPathDB" id="FungiDB:PTTG_25387"/>
<evidence type="ECO:0000313" key="3">
    <source>
        <dbReference type="Proteomes" id="UP000005240"/>
    </source>
</evidence>
<accession>A0A180H4N9</accession>
<name>A0A180H4N9_PUCT1</name>
<reference evidence="2 3" key="3">
    <citation type="journal article" date="2017" name="G3 (Bethesda)">
        <title>Comparative analysis highlights variable genome content of wheat rusts and divergence of the mating loci.</title>
        <authorList>
            <person name="Cuomo C.A."/>
            <person name="Bakkeren G."/>
            <person name="Khalil H.B."/>
            <person name="Panwar V."/>
            <person name="Joly D."/>
            <person name="Linning R."/>
            <person name="Sakthikumar S."/>
            <person name="Song X."/>
            <person name="Adiconis X."/>
            <person name="Fan L."/>
            <person name="Goldberg J.M."/>
            <person name="Levin J.Z."/>
            <person name="Young S."/>
            <person name="Zeng Q."/>
            <person name="Anikster Y."/>
            <person name="Bruce M."/>
            <person name="Wang M."/>
            <person name="Yin C."/>
            <person name="McCallum B."/>
            <person name="Szabo L.J."/>
            <person name="Hulbert S."/>
            <person name="Chen X."/>
            <person name="Fellers J.P."/>
        </authorList>
    </citation>
    <scope>NUCLEOTIDE SEQUENCE</scope>
    <source>
        <strain evidence="2">isolate 1-1 / race 1 (BBBD)</strain>
        <strain evidence="3">Isolate 1-1 / race 1 (BBBD)</strain>
    </source>
</reference>
<dbReference type="EMBL" id="ADAS02000003">
    <property type="protein sequence ID" value="OAV99462.1"/>
    <property type="molecule type" value="Genomic_DNA"/>
</dbReference>
<proteinExistence type="predicted"/>
<dbReference type="EnsemblFungi" id="PTTG_25387-t43_1">
    <property type="protein sequence ID" value="PTTG_25387-t43_1-p1"/>
    <property type="gene ID" value="PTTG_25387"/>
</dbReference>
<dbReference type="Proteomes" id="UP000005240">
    <property type="component" value="Unassembled WGS sequence"/>
</dbReference>
<gene>
    <name evidence="1" type="ORF">PTTG_25387</name>
</gene>
<reference evidence="1" key="1">
    <citation type="submission" date="2009-11" db="EMBL/GenBank/DDBJ databases">
        <authorList>
            <consortium name="The Broad Institute Genome Sequencing Platform"/>
            <person name="Ward D."/>
            <person name="Feldgarden M."/>
            <person name="Earl A."/>
            <person name="Young S.K."/>
            <person name="Zeng Q."/>
            <person name="Koehrsen M."/>
            <person name="Alvarado L."/>
            <person name="Berlin A."/>
            <person name="Bochicchio J."/>
            <person name="Borenstein D."/>
            <person name="Chapman S.B."/>
            <person name="Chen Z."/>
            <person name="Engels R."/>
            <person name="Freedman E."/>
            <person name="Gellesch M."/>
            <person name="Goldberg J."/>
            <person name="Griggs A."/>
            <person name="Gujja S."/>
            <person name="Heilman E."/>
            <person name="Heiman D."/>
            <person name="Hepburn T."/>
            <person name="Howarth C."/>
            <person name="Jen D."/>
            <person name="Larson L."/>
            <person name="Lewis B."/>
            <person name="Mehta T."/>
            <person name="Park D."/>
            <person name="Pearson M."/>
            <person name="Roberts A."/>
            <person name="Saif S."/>
            <person name="Shea T."/>
            <person name="Shenoy N."/>
            <person name="Sisk P."/>
            <person name="Stolte C."/>
            <person name="Sykes S."/>
            <person name="Thomson T."/>
            <person name="Walk T."/>
            <person name="White J."/>
            <person name="Yandava C."/>
            <person name="Izard J."/>
            <person name="Baranova O.V."/>
            <person name="Blanton J.M."/>
            <person name="Tanner A.C."/>
            <person name="Dewhirst F.E."/>
            <person name="Haas B."/>
            <person name="Nusbaum C."/>
            <person name="Birren B."/>
        </authorList>
    </citation>
    <scope>NUCLEOTIDE SEQUENCE [LARGE SCALE GENOMIC DNA]</scope>
    <source>
        <strain evidence="1">1-1 BBBD Race 1</strain>
    </source>
</reference>
<reference evidence="1" key="2">
    <citation type="submission" date="2016-05" db="EMBL/GenBank/DDBJ databases">
        <title>Comparative analysis highlights variable genome content of wheat rusts and divergence of the mating loci.</title>
        <authorList>
            <person name="Cuomo C.A."/>
            <person name="Bakkeren G."/>
            <person name="Szabo L."/>
            <person name="Khalil H."/>
            <person name="Joly D."/>
            <person name="Goldberg J."/>
            <person name="Young S."/>
            <person name="Zeng Q."/>
            <person name="Fellers J."/>
        </authorList>
    </citation>
    <scope>NUCLEOTIDE SEQUENCE [LARGE SCALE GENOMIC DNA]</scope>
    <source>
        <strain evidence="1">1-1 BBBD Race 1</strain>
    </source>
</reference>
<keyword evidence="3" id="KW-1185">Reference proteome</keyword>
<evidence type="ECO:0000313" key="2">
    <source>
        <dbReference type="EnsemblFungi" id="PTTG_25387-t43_1-p1"/>
    </source>
</evidence>
<protein>
    <submittedName>
        <fullName evidence="1 2">Uncharacterized protein</fullName>
    </submittedName>
</protein>
<evidence type="ECO:0000313" key="1">
    <source>
        <dbReference type="EMBL" id="OAV99462.1"/>
    </source>
</evidence>
<organism evidence="1">
    <name type="scientific">Puccinia triticina (isolate 1-1 / race 1 (BBBD))</name>
    <name type="common">Brown leaf rust fungus</name>
    <dbReference type="NCBI Taxonomy" id="630390"/>
    <lineage>
        <taxon>Eukaryota</taxon>
        <taxon>Fungi</taxon>
        <taxon>Dikarya</taxon>
        <taxon>Basidiomycota</taxon>
        <taxon>Pucciniomycotina</taxon>
        <taxon>Pucciniomycetes</taxon>
        <taxon>Pucciniales</taxon>
        <taxon>Pucciniaceae</taxon>
        <taxon>Puccinia</taxon>
    </lineage>
</organism>
<dbReference type="AlphaFoldDB" id="A0A180H4N9"/>
<sequence length="502" mass="57509">MRVVINSTLSASRTPNSSILVVLGLVIGQCFCLPMLGEIHHTPTLAEGVGSEIHENHWSALTLKQLGSTISGQRAGPDGGPNGTYKSTALLTWCNLFRKSFGADLPSALENEVLKPLEMLTNHEVTGFTQEATEALSLHIAYLDKFITEYMRSPTNPNLPGARIASDFLQRTETVMEILRTSKSTIFHIDKAGAPRKILALDHLNEALVRFLIIFERHNLASPEWLKDLLNKEKGVEIIFNYVARRFPGLRDHIDVTSAYLITDFKKALQESPFTAELKKLLEYFDRPGWHRLEHLHISSQLSAFERSFDPEVIRAPVYSFPPRFMELTKPGWLDTDYRDYPDYQADIKTLISSVVHQIYPISMQSSKINRSHPSIKIVSLKILHSMLRFLARYHIYEGPTEEGRILPQLTESMNVVWLEEFDKTIILFSDTLKTIYLDYGESMQDQDLIWEIDKSIPMIYLTDIIDTQPWIFSARRFGLSIDAQTKRNVLKYYPQLPFLHR</sequence>
<reference evidence="2" key="4">
    <citation type="submission" date="2025-05" db="UniProtKB">
        <authorList>
            <consortium name="EnsemblFungi"/>
        </authorList>
    </citation>
    <scope>IDENTIFICATION</scope>
    <source>
        <strain evidence="2">isolate 1-1 / race 1 (BBBD)</strain>
    </source>
</reference>